<dbReference type="InterPro" id="IPR029052">
    <property type="entry name" value="Metallo-depent_PP-like"/>
</dbReference>
<evidence type="ECO:0000313" key="3">
    <source>
        <dbReference type="EMBL" id="WOK93407.1"/>
    </source>
</evidence>
<dbReference type="Gene3D" id="3.60.21.10">
    <property type="match status" value="1"/>
</dbReference>
<accession>A0AAQ3JQD1</accession>
<feature type="signal peptide" evidence="1">
    <location>
        <begin position="1"/>
        <end position="23"/>
    </location>
</feature>
<dbReference type="EMBL" id="CP136890">
    <property type="protein sequence ID" value="WOK93407.1"/>
    <property type="molecule type" value="Genomic_DNA"/>
</dbReference>
<sequence>MASATPIAFAILFVFFFFSFLFAFPSASSSSLEVETVARESLPMDGDVAWVVQVSDLHLSAYHPDRAADLVRLLTPALRAIRPSLLLITGDITDAKNKRRTSTRQDISEWIQYKSSVEAIVNHSGIEKRRIFDTRGNHDKYGVPHVGHELDFFSVYSVSSQLGRLSTIQSISLVIL</sequence>
<dbReference type="SUPFAM" id="SSF56300">
    <property type="entry name" value="Metallo-dependent phosphatases"/>
    <property type="match status" value="1"/>
</dbReference>
<reference evidence="3 4" key="1">
    <citation type="submission" date="2023-10" db="EMBL/GenBank/DDBJ databases">
        <title>Chromosome-scale genome assembly provides insights into flower coloration mechanisms of Canna indica.</title>
        <authorList>
            <person name="Li C."/>
        </authorList>
    </citation>
    <scope>NUCLEOTIDE SEQUENCE [LARGE SCALE GENOMIC DNA]</scope>
    <source>
        <tissue evidence="3">Flower</tissue>
    </source>
</reference>
<evidence type="ECO:0000256" key="1">
    <source>
        <dbReference type="SAM" id="SignalP"/>
    </source>
</evidence>
<dbReference type="AlphaFoldDB" id="A0AAQ3JQD1"/>
<protein>
    <recommendedName>
        <fullName evidence="2">Calcineurin-like phosphoesterase domain-containing protein</fullName>
    </recommendedName>
</protein>
<evidence type="ECO:0000313" key="4">
    <source>
        <dbReference type="Proteomes" id="UP001327560"/>
    </source>
</evidence>
<feature type="chain" id="PRO_5042843484" description="Calcineurin-like phosphoesterase domain-containing protein" evidence="1">
    <location>
        <begin position="24"/>
        <end position="176"/>
    </location>
</feature>
<keyword evidence="1" id="KW-0732">Signal</keyword>
<name>A0AAQ3JQD1_9LILI</name>
<dbReference type="Pfam" id="PF00149">
    <property type="entry name" value="Metallophos"/>
    <property type="match status" value="1"/>
</dbReference>
<dbReference type="PANTHER" id="PTHR14795:SF6">
    <property type="entry name" value="METALLOPHOSPHOESTERASE-RELATED"/>
    <property type="match status" value="1"/>
</dbReference>
<organism evidence="3 4">
    <name type="scientific">Canna indica</name>
    <name type="common">Indian-shot</name>
    <dbReference type="NCBI Taxonomy" id="4628"/>
    <lineage>
        <taxon>Eukaryota</taxon>
        <taxon>Viridiplantae</taxon>
        <taxon>Streptophyta</taxon>
        <taxon>Embryophyta</taxon>
        <taxon>Tracheophyta</taxon>
        <taxon>Spermatophyta</taxon>
        <taxon>Magnoliopsida</taxon>
        <taxon>Liliopsida</taxon>
        <taxon>Zingiberales</taxon>
        <taxon>Cannaceae</taxon>
        <taxon>Canna</taxon>
    </lineage>
</organism>
<dbReference type="PANTHER" id="PTHR14795">
    <property type="entry name" value="HELICASE RELATED"/>
    <property type="match status" value="1"/>
</dbReference>
<dbReference type="Proteomes" id="UP001327560">
    <property type="component" value="Chromosome 1"/>
</dbReference>
<dbReference type="GO" id="GO:0016787">
    <property type="term" value="F:hydrolase activity"/>
    <property type="evidence" value="ECO:0007669"/>
    <property type="project" value="InterPro"/>
</dbReference>
<gene>
    <name evidence="3" type="ORF">Cni_G02104</name>
</gene>
<dbReference type="InterPro" id="IPR004843">
    <property type="entry name" value="Calcineurin-like_PHP"/>
</dbReference>
<evidence type="ECO:0000259" key="2">
    <source>
        <dbReference type="Pfam" id="PF00149"/>
    </source>
</evidence>
<proteinExistence type="predicted"/>
<feature type="domain" description="Calcineurin-like phosphoesterase" evidence="2">
    <location>
        <begin position="51"/>
        <end position="144"/>
    </location>
</feature>
<keyword evidence="4" id="KW-1185">Reference proteome</keyword>